<dbReference type="EMBL" id="CAICTM010002376">
    <property type="protein sequence ID" value="CAB9529008.1"/>
    <property type="molecule type" value="Genomic_DNA"/>
</dbReference>
<sequence>MSFQKAEKAAAQKVQPPPREVLKELDDAVVHFLRNRVEWTRQISHIEAKLQGKQQEMETLDCYMKTQPRFGRKRKREEDHAALDSADAAALAAVDATAAAANFAEKEEPNITVIE</sequence>
<organism evidence="2 3">
    <name type="scientific">Seminavis robusta</name>
    <dbReference type="NCBI Taxonomy" id="568900"/>
    <lineage>
        <taxon>Eukaryota</taxon>
        <taxon>Sar</taxon>
        <taxon>Stramenopiles</taxon>
        <taxon>Ochrophyta</taxon>
        <taxon>Bacillariophyta</taxon>
        <taxon>Bacillariophyceae</taxon>
        <taxon>Bacillariophycidae</taxon>
        <taxon>Naviculales</taxon>
        <taxon>Naviculaceae</taxon>
        <taxon>Seminavis</taxon>
    </lineage>
</organism>
<gene>
    <name evidence="2" type="ORF">SEMRO_2378_G325400.1</name>
    <name evidence="1" type="ORF">SEMRO_852_G210940.1</name>
</gene>
<protein>
    <submittedName>
        <fullName evidence="2">Uncharacterized protein</fullName>
    </submittedName>
</protein>
<comment type="caution">
    <text evidence="2">The sequence shown here is derived from an EMBL/GenBank/DDBJ whole genome shotgun (WGS) entry which is preliminary data.</text>
</comment>
<dbReference type="EMBL" id="CAICTM010000851">
    <property type="protein sequence ID" value="CAB9517370.1"/>
    <property type="molecule type" value="Genomic_DNA"/>
</dbReference>
<evidence type="ECO:0000313" key="2">
    <source>
        <dbReference type="EMBL" id="CAB9529008.1"/>
    </source>
</evidence>
<accession>A0A9N8EY91</accession>
<dbReference type="Proteomes" id="UP001153069">
    <property type="component" value="Unassembled WGS sequence"/>
</dbReference>
<keyword evidence="3" id="KW-1185">Reference proteome</keyword>
<evidence type="ECO:0000313" key="3">
    <source>
        <dbReference type="Proteomes" id="UP001153069"/>
    </source>
</evidence>
<reference evidence="2" key="1">
    <citation type="submission" date="2020-06" db="EMBL/GenBank/DDBJ databases">
        <authorList>
            <consortium name="Plant Systems Biology data submission"/>
        </authorList>
    </citation>
    <scope>NUCLEOTIDE SEQUENCE</scope>
    <source>
        <strain evidence="2">D6</strain>
    </source>
</reference>
<dbReference type="OrthoDB" id="46958at2759"/>
<name>A0A9N8EY91_9STRA</name>
<dbReference type="AlphaFoldDB" id="A0A9N8EY91"/>
<proteinExistence type="predicted"/>
<evidence type="ECO:0000313" key="1">
    <source>
        <dbReference type="EMBL" id="CAB9517370.1"/>
    </source>
</evidence>